<dbReference type="Pfam" id="PF17666">
    <property type="entry name" value="DUF5528"/>
    <property type="match status" value="1"/>
</dbReference>
<reference evidence="2" key="1">
    <citation type="submission" date="2016-12" db="EMBL/GenBank/DDBJ databases">
        <title>Mouse lemur reference genome and diversity panel.</title>
        <authorList>
            <person name="Harris R."/>
            <person name="Larsen P."/>
            <person name="Liu Y."/>
            <person name="Hughes D.S."/>
            <person name="Murali S."/>
            <person name="Raveendran M."/>
            <person name="Korchina V."/>
            <person name="Wang M."/>
            <person name="Jhangiani S."/>
            <person name="Bandaranaike D."/>
            <person name="Bellair M."/>
            <person name="Blankenburg K."/>
            <person name="Chao H."/>
            <person name="Dahdouli M."/>
            <person name="Dinh H."/>
            <person name="Doddapaneni H."/>
            <person name="English A."/>
            <person name="Firestine M."/>
            <person name="Gnanaolivu R."/>
            <person name="Gross S."/>
            <person name="Hernandez B."/>
            <person name="Javaid M."/>
            <person name="Jayaseelan J."/>
            <person name="Jones J."/>
            <person name="Khan Z."/>
            <person name="Kovar C."/>
            <person name="Kurapati P."/>
            <person name="Le B."/>
            <person name="Lee S."/>
            <person name="Li M."/>
            <person name="Mathew T."/>
            <person name="Narasimhan A."/>
            <person name="Ngo D."/>
            <person name="Nguyen L."/>
            <person name="Okwuonu G."/>
            <person name="Ongeri F."/>
            <person name="Osuji N."/>
            <person name="Pu L.-L."/>
            <person name="Puazo M."/>
            <person name="Quiroz J."/>
            <person name="Raj R."/>
            <person name="Rajbhandari K."/>
            <person name="Reid J.G."/>
            <person name="Santibanez J."/>
            <person name="Sexton D."/>
            <person name="Skinner E."/>
            <person name="Vee V."/>
            <person name="Weissenberger G."/>
            <person name="Wu Y."/>
            <person name="Xin Y."/>
            <person name="Han Y."/>
            <person name="Campbell C."/>
            <person name="Brown A."/>
            <person name="Sullivan B."/>
            <person name="Shelton J."/>
            <person name="Brown S."/>
            <person name="Dudchenko O."/>
            <person name="Machol I."/>
            <person name="Durand N."/>
            <person name="Shamim M."/>
            <person name="Lieberman A."/>
            <person name="Muzny D.M."/>
            <person name="Richards S."/>
            <person name="Yoder A."/>
            <person name="Worley K.C."/>
            <person name="Rogers J."/>
            <person name="Gibbs R.A."/>
        </authorList>
    </citation>
    <scope>NUCLEOTIDE SEQUENCE [LARGE SCALE GENOMIC DNA]</scope>
</reference>
<dbReference type="InterPro" id="IPR038935">
    <property type="entry name" value="C5orf52"/>
</dbReference>
<accession>A0A8C5VQF7</accession>
<dbReference type="Proteomes" id="UP000694394">
    <property type="component" value="Chromosome 21"/>
</dbReference>
<dbReference type="PANTHER" id="PTHR35666">
    <property type="entry name" value="SIMILAR TO RIKEN CDNA 4921536K21"/>
    <property type="match status" value="1"/>
</dbReference>
<sequence length="150" mass="16867">MVQPNRLSVTWNLRPSVDLGSAAPAAGSSGATLGPNSFQRGRLGSQDVTPEVHPQICFLRPRATQAPMLFSLMNSTEAGVNKLPKSQLSRVIIRDNRSAQRLCEMEVKASDKTMKKMNHLHDHLKKKFITDQLRKLGRWKRESMGIQQYL</sequence>
<evidence type="ECO:0000313" key="2">
    <source>
        <dbReference type="Ensembl" id="ENSMICP00000026948.1"/>
    </source>
</evidence>
<dbReference type="EMBL" id="ABDC03024650">
    <property type="status" value="NOT_ANNOTATED_CDS"/>
    <property type="molecule type" value="Genomic_DNA"/>
</dbReference>
<dbReference type="PANTHER" id="PTHR35666:SF1">
    <property type="entry name" value="SIMILAR TO RIKEN CDNA 4921536K21"/>
    <property type="match status" value="1"/>
</dbReference>
<proteinExistence type="predicted"/>
<reference evidence="2" key="3">
    <citation type="submission" date="2025-09" db="UniProtKB">
        <authorList>
            <consortium name="Ensembl"/>
        </authorList>
    </citation>
    <scope>IDENTIFICATION</scope>
</reference>
<reference evidence="2" key="2">
    <citation type="submission" date="2025-08" db="UniProtKB">
        <authorList>
            <consortium name="Ensembl"/>
        </authorList>
    </citation>
    <scope>IDENTIFICATION</scope>
</reference>
<name>A0A8C5VQF7_MICMU</name>
<evidence type="ECO:0000313" key="3">
    <source>
        <dbReference type="Proteomes" id="UP000694394"/>
    </source>
</evidence>
<feature type="region of interest" description="Disordered" evidence="1">
    <location>
        <begin position="23"/>
        <end position="46"/>
    </location>
</feature>
<gene>
    <name evidence="2" type="primary">C5orf52</name>
</gene>
<protein>
    <submittedName>
        <fullName evidence="2">Chromosome 5 open reading frame 52</fullName>
    </submittedName>
</protein>
<dbReference type="GeneTree" id="ENSGT00390000011578"/>
<keyword evidence="3" id="KW-1185">Reference proteome</keyword>
<evidence type="ECO:0000256" key="1">
    <source>
        <dbReference type="SAM" id="MobiDB-lite"/>
    </source>
</evidence>
<dbReference type="Ensembl" id="ENSMICT00000045252.2">
    <property type="protein sequence ID" value="ENSMICP00000026948.1"/>
    <property type="gene ID" value="ENSMICG00000032011.2"/>
</dbReference>
<dbReference type="AlphaFoldDB" id="A0A8C5VQF7"/>
<organism evidence="2 3">
    <name type="scientific">Microcebus murinus</name>
    <name type="common">Gray mouse lemur</name>
    <name type="synonym">Lemur murinus</name>
    <dbReference type="NCBI Taxonomy" id="30608"/>
    <lineage>
        <taxon>Eukaryota</taxon>
        <taxon>Metazoa</taxon>
        <taxon>Chordata</taxon>
        <taxon>Craniata</taxon>
        <taxon>Vertebrata</taxon>
        <taxon>Euteleostomi</taxon>
        <taxon>Mammalia</taxon>
        <taxon>Eutheria</taxon>
        <taxon>Euarchontoglires</taxon>
        <taxon>Primates</taxon>
        <taxon>Strepsirrhini</taxon>
        <taxon>Lemuriformes</taxon>
        <taxon>Cheirogaleidae</taxon>
        <taxon>Microcebus</taxon>
    </lineage>
</organism>